<dbReference type="Proteomes" id="UP000807769">
    <property type="component" value="Unassembled WGS sequence"/>
</dbReference>
<dbReference type="GeneID" id="64638463"/>
<sequence>MMSFQVRSPSELLRFLYHPTILFVVIGPASVITSIHAATLEQSIGHVYGMLSSLNTALIGKRFPSFRNMVTDSIPADHIIV</sequence>
<dbReference type="AlphaFoldDB" id="A0A9P7DUK8"/>
<dbReference type="RefSeq" id="XP_041186574.1">
    <property type="nucleotide sequence ID" value="XM_041344447.1"/>
</dbReference>
<gene>
    <name evidence="2" type="ORF">BJ212DRAFT_956867</name>
</gene>
<dbReference type="EMBL" id="JABBWG010000066">
    <property type="protein sequence ID" value="KAG1803388.1"/>
    <property type="molecule type" value="Genomic_DNA"/>
</dbReference>
<name>A0A9P7DUK8_9AGAM</name>
<evidence type="ECO:0000313" key="3">
    <source>
        <dbReference type="Proteomes" id="UP000807769"/>
    </source>
</evidence>
<accession>A0A9P7DUK8</accession>
<keyword evidence="1" id="KW-0472">Membrane</keyword>
<reference evidence="2" key="1">
    <citation type="journal article" date="2020" name="New Phytol.">
        <title>Comparative genomics reveals dynamic genome evolution in host specialist ectomycorrhizal fungi.</title>
        <authorList>
            <person name="Lofgren L.A."/>
            <person name="Nguyen N.H."/>
            <person name="Vilgalys R."/>
            <person name="Ruytinx J."/>
            <person name="Liao H.L."/>
            <person name="Branco S."/>
            <person name="Kuo A."/>
            <person name="LaButti K."/>
            <person name="Lipzen A."/>
            <person name="Andreopoulos W."/>
            <person name="Pangilinan J."/>
            <person name="Riley R."/>
            <person name="Hundley H."/>
            <person name="Na H."/>
            <person name="Barry K."/>
            <person name="Grigoriev I.V."/>
            <person name="Stajich J.E."/>
            <person name="Kennedy P.G."/>
        </authorList>
    </citation>
    <scope>NUCLEOTIDE SEQUENCE</scope>
    <source>
        <strain evidence="2">MN1</strain>
    </source>
</reference>
<organism evidence="2 3">
    <name type="scientific">Suillus subaureus</name>
    <dbReference type="NCBI Taxonomy" id="48587"/>
    <lineage>
        <taxon>Eukaryota</taxon>
        <taxon>Fungi</taxon>
        <taxon>Dikarya</taxon>
        <taxon>Basidiomycota</taxon>
        <taxon>Agaricomycotina</taxon>
        <taxon>Agaricomycetes</taxon>
        <taxon>Agaricomycetidae</taxon>
        <taxon>Boletales</taxon>
        <taxon>Suillineae</taxon>
        <taxon>Suillaceae</taxon>
        <taxon>Suillus</taxon>
    </lineage>
</organism>
<keyword evidence="1" id="KW-1133">Transmembrane helix</keyword>
<comment type="caution">
    <text evidence="2">The sequence shown here is derived from an EMBL/GenBank/DDBJ whole genome shotgun (WGS) entry which is preliminary data.</text>
</comment>
<proteinExistence type="predicted"/>
<keyword evidence="1" id="KW-0812">Transmembrane</keyword>
<keyword evidence="3" id="KW-1185">Reference proteome</keyword>
<evidence type="ECO:0000256" key="1">
    <source>
        <dbReference type="SAM" id="Phobius"/>
    </source>
</evidence>
<protein>
    <submittedName>
        <fullName evidence="2">Uncharacterized protein</fullName>
    </submittedName>
</protein>
<feature type="transmembrane region" description="Helical" evidence="1">
    <location>
        <begin position="12"/>
        <end position="37"/>
    </location>
</feature>
<evidence type="ECO:0000313" key="2">
    <source>
        <dbReference type="EMBL" id="KAG1803388.1"/>
    </source>
</evidence>